<proteinExistence type="predicted"/>
<protein>
    <recommendedName>
        <fullName evidence="3">HEAT repeat domain-containing protein</fullName>
    </recommendedName>
</protein>
<dbReference type="RefSeq" id="WP_217891510.1">
    <property type="nucleotide sequence ID" value="NZ_JAHSTS010000001.1"/>
</dbReference>
<keyword evidence="2" id="KW-1185">Reference proteome</keyword>
<organism evidence="1 2">
    <name type="scientific">Pseudomonas ekonensis</name>
    <dbReference type="NCBI Taxonomy" id="2842353"/>
    <lineage>
        <taxon>Bacteria</taxon>
        <taxon>Pseudomonadati</taxon>
        <taxon>Pseudomonadota</taxon>
        <taxon>Gammaproteobacteria</taxon>
        <taxon>Pseudomonadales</taxon>
        <taxon>Pseudomonadaceae</taxon>
        <taxon>Pseudomonas</taxon>
    </lineage>
</organism>
<dbReference type="EMBL" id="JAHSTS010000001">
    <property type="protein sequence ID" value="MBV4457875.1"/>
    <property type="molecule type" value="Genomic_DNA"/>
</dbReference>
<gene>
    <name evidence="1" type="ORF">KVG96_07960</name>
</gene>
<comment type="caution">
    <text evidence="1">The sequence shown here is derived from an EMBL/GenBank/DDBJ whole genome shotgun (WGS) entry which is preliminary data.</text>
</comment>
<reference evidence="1 2" key="1">
    <citation type="submission" date="2021-06" db="EMBL/GenBank/DDBJ databases">
        <title>Updating the genus Pseudomonas: Description of 43 new species and partition of the Pseudomonas putida group.</title>
        <authorList>
            <person name="Girard L."/>
            <person name="Lood C."/>
            <person name="Vandamme P."/>
            <person name="Rokni-Zadeh H."/>
            <person name="Van Noort V."/>
            <person name="Hofte M."/>
            <person name="Lavigne R."/>
            <person name="De Mot R."/>
        </authorList>
    </citation>
    <scope>NUCLEOTIDE SEQUENCE [LARGE SCALE GENOMIC DNA]</scope>
    <source>
        <strain evidence="1 2">COR58</strain>
    </source>
</reference>
<evidence type="ECO:0000313" key="1">
    <source>
        <dbReference type="EMBL" id="MBV4457875.1"/>
    </source>
</evidence>
<evidence type="ECO:0008006" key="3">
    <source>
        <dbReference type="Google" id="ProtNLM"/>
    </source>
</evidence>
<name>A0ABS6PBL9_9PSED</name>
<dbReference type="Proteomes" id="UP000765224">
    <property type="component" value="Unassembled WGS sequence"/>
</dbReference>
<evidence type="ECO:0000313" key="2">
    <source>
        <dbReference type="Proteomes" id="UP000765224"/>
    </source>
</evidence>
<sequence>MPHKPDAHVVAALMSIGLNERDHRWAQRTCLALYESEREWVVTAAVQALGQLEALDPEQLLPTLERLKRRFPSWETSALHRLEAKAMAA</sequence>
<accession>A0ABS6PBL9</accession>